<dbReference type="AlphaFoldDB" id="A0A2S5VLZ8"/>
<evidence type="ECO:0000256" key="1">
    <source>
        <dbReference type="SAM" id="Phobius"/>
    </source>
</evidence>
<comment type="caution">
    <text evidence="2">The sequence shown here is derived from an EMBL/GenBank/DDBJ whole genome shotgun (WGS) entry which is preliminary data.</text>
</comment>
<keyword evidence="1" id="KW-0472">Membrane</keyword>
<keyword evidence="1" id="KW-0812">Transmembrane</keyword>
<organism evidence="2 3">
    <name type="scientific">Clavibacter michiganensis</name>
    <dbReference type="NCBI Taxonomy" id="28447"/>
    <lineage>
        <taxon>Bacteria</taxon>
        <taxon>Bacillati</taxon>
        <taxon>Actinomycetota</taxon>
        <taxon>Actinomycetes</taxon>
        <taxon>Micrococcales</taxon>
        <taxon>Microbacteriaceae</taxon>
        <taxon>Clavibacter</taxon>
    </lineage>
</organism>
<evidence type="ECO:0000313" key="2">
    <source>
        <dbReference type="EMBL" id="PPF63905.1"/>
    </source>
</evidence>
<dbReference type="EMBL" id="PSXY01000039">
    <property type="protein sequence ID" value="PPF63905.1"/>
    <property type="molecule type" value="Genomic_DNA"/>
</dbReference>
<feature type="transmembrane region" description="Helical" evidence="1">
    <location>
        <begin position="26"/>
        <end position="48"/>
    </location>
</feature>
<proteinExistence type="predicted"/>
<protein>
    <submittedName>
        <fullName evidence="2">Uncharacterized protein</fullName>
    </submittedName>
</protein>
<sequence>MEPHELGHNRLATAARRAPMSRATRLGTWLCVSLIIGVPALVGLAVWATSPPAVVTTVVRADGTEERVQWRDHPGHAEWSTADALAAPPLDEAIATQESMVREMTDRLGSRFGMSWSSGPDPAQAESITFETENRWGGPSMLRGVNLPTWQSDAVPGTWAGKQEAMRIMSEVLVAHGWSEPYLDQERWPEDPEDLVEMYGGSRPEDQVLVAGGAEGPGSQWMFFSLQDMSLDADGTFAKRNEGAAAYGWEQNSINVSFGASGLLPSGDRAEFERRAAPFAGLPQPDALED</sequence>
<accession>A0A2S5VLZ8</accession>
<keyword evidence="1" id="KW-1133">Transmembrane helix</keyword>
<reference evidence="2 3" key="1">
    <citation type="submission" date="2018-02" db="EMBL/GenBank/DDBJ databases">
        <title>Bacteriophage NCPPB3778 and a type I-E CRISPR drive the evolution of the US Biological Select Agent, Rathayibacter toxicus.</title>
        <authorList>
            <person name="Davis E.W.II."/>
            <person name="Tabima J.F."/>
            <person name="Weisberg A.J."/>
            <person name="Lopes L.D."/>
            <person name="Wiseman M.S."/>
            <person name="Wiseman M.S."/>
            <person name="Pupko T."/>
            <person name="Belcher M.S."/>
            <person name="Sechler A.J."/>
            <person name="Tancos M.A."/>
            <person name="Schroeder B.K."/>
            <person name="Murray T.D."/>
            <person name="Luster D.G."/>
            <person name="Schneider W.L."/>
            <person name="Rogers E."/>
            <person name="Andreote F.D."/>
            <person name="Grunwald N.J."/>
            <person name="Putnam M.L."/>
            <person name="Chang J.H."/>
        </authorList>
    </citation>
    <scope>NUCLEOTIDE SEQUENCE [LARGE SCALE GENOMIC DNA]</scope>
    <source>
        <strain evidence="2 3">AY1B3</strain>
    </source>
</reference>
<name>A0A2S5VLZ8_9MICO</name>
<gene>
    <name evidence="2" type="ORF">C5E16_14935</name>
</gene>
<evidence type="ECO:0000313" key="3">
    <source>
        <dbReference type="Proteomes" id="UP000239241"/>
    </source>
</evidence>
<dbReference type="Proteomes" id="UP000239241">
    <property type="component" value="Unassembled WGS sequence"/>
</dbReference>